<organism evidence="3 4">
    <name type="scientific">Rhizophagus clarus</name>
    <dbReference type="NCBI Taxonomy" id="94130"/>
    <lineage>
        <taxon>Eukaryota</taxon>
        <taxon>Fungi</taxon>
        <taxon>Fungi incertae sedis</taxon>
        <taxon>Mucoromycota</taxon>
        <taxon>Glomeromycotina</taxon>
        <taxon>Glomeromycetes</taxon>
        <taxon>Glomerales</taxon>
        <taxon>Glomeraceae</taxon>
        <taxon>Rhizophagus</taxon>
    </lineage>
</organism>
<evidence type="ECO:0000256" key="1">
    <source>
        <dbReference type="SAM" id="Coils"/>
    </source>
</evidence>
<dbReference type="Proteomes" id="UP000247702">
    <property type="component" value="Unassembled WGS sequence"/>
</dbReference>
<feature type="region of interest" description="Disordered" evidence="2">
    <location>
        <begin position="286"/>
        <end position="326"/>
    </location>
</feature>
<name>A0A2Z6QSI9_9GLOM</name>
<gene>
    <name evidence="3" type="ORF">RclHR1_10380001</name>
</gene>
<comment type="caution">
    <text evidence="3">The sequence shown here is derived from an EMBL/GenBank/DDBJ whole genome shotgun (WGS) entry which is preliminary data.</text>
</comment>
<accession>A0A2Z6QSI9</accession>
<sequence>MKLLNKFLSIIAVPTRKTLKESQKASNSTVRKASEADKIAVKLASGSKGKNTCNGIKLYNIMKATNIYYVKVTKRLRKNPITLDPTIIDSNKTEQYNTATHDKMDRTVNEIINNADKSAQLSKNDITSYKHLMKGLKTCLTQNRKMFQVIYDIKNEQKEFYKETHEQLNELLEKVDQLMIPECHNIIKSQRCDKVKDICTAMFNVFGEDWLVRINITASADDICSFKQSHKTKKAFKCLFEANEKGNLLYIQAIKNKAWDCLINSKEITVNTTKHIRLMELCKVNDSDSSDSSDDEENLENHDQELENCNQDDHDIINQDNQELDN</sequence>
<dbReference type="STRING" id="94130.A0A2Z6QSI9"/>
<feature type="compositionally biased region" description="Basic and acidic residues" evidence="2">
    <location>
        <begin position="299"/>
        <end position="317"/>
    </location>
</feature>
<keyword evidence="4" id="KW-1185">Reference proteome</keyword>
<protein>
    <submittedName>
        <fullName evidence="3">Uncharacterized protein</fullName>
    </submittedName>
</protein>
<proteinExistence type="predicted"/>
<feature type="compositionally biased region" description="Acidic residues" evidence="2">
    <location>
        <begin position="288"/>
        <end position="298"/>
    </location>
</feature>
<evidence type="ECO:0000313" key="4">
    <source>
        <dbReference type="Proteomes" id="UP000247702"/>
    </source>
</evidence>
<dbReference type="EMBL" id="BEXD01000045">
    <property type="protein sequence ID" value="GBB83678.1"/>
    <property type="molecule type" value="Genomic_DNA"/>
</dbReference>
<reference evidence="3 4" key="1">
    <citation type="submission" date="2017-11" db="EMBL/GenBank/DDBJ databases">
        <title>The genome of Rhizophagus clarus HR1 reveals common genetic basis of auxotrophy among arbuscular mycorrhizal fungi.</title>
        <authorList>
            <person name="Kobayashi Y."/>
        </authorList>
    </citation>
    <scope>NUCLEOTIDE SEQUENCE [LARGE SCALE GENOMIC DNA]</scope>
    <source>
        <strain evidence="3 4">HR1</strain>
    </source>
</reference>
<feature type="coiled-coil region" evidence="1">
    <location>
        <begin position="151"/>
        <end position="178"/>
    </location>
</feature>
<keyword evidence="1" id="KW-0175">Coiled coil</keyword>
<evidence type="ECO:0000313" key="3">
    <source>
        <dbReference type="EMBL" id="GBB83678.1"/>
    </source>
</evidence>
<dbReference type="AlphaFoldDB" id="A0A2Z6QSI9"/>
<evidence type="ECO:0000256" key="2">
    <source>
        <dbReference type="SAM" id="MobiDB-lite"/>
    </source>
</evidence>